<proteinExistence type="predicted"/>
<gene>
    <name evidence="1" type="ORF">TNCV_4066601</name>
</gene>
<accession>A0A8X6W8U4</accession>
<dbReference type="EMBL" id="BMAU01021392">
    <property type="protein sequence ID" value="GFY30410.1"/>
    <property type="molecule type" value="Genomic_DNA"/>
</dbReference>
<evidence type="ECO:0000313" key="2">
    <source>
        <dbReference type="Proteomes" id="UP000887159"/>
    </source>
</evidence>
<name>A0A8X6W8U4_TRICX</name>
<protein>
    <submittedName>
        <fullName evidence="1">Uncharacterized protein</fullName>
    </submittedName>
</protein>
<organism evidence="1 2">
    <name type="scientific">Trichonephila clavipes</name>
    <name type="common">Golden silk orbweaver</name>
    <name type="synonym">Nephila clavipes</name>
    <dbReference type="NCBI Taxonomy" id="2585209"/>
    <lineage>
        <taxon>Eukaryota</taxon>
        <taxon>Metazoa</taxon>
        <taxon>Ecdysozoa</taxon>
        <taxon>Arthropoda</taxon>
        <taxon>Chelicerata</taxon>
        <taxon>Arachnida</taxon>
        <taxon>Araneae</taxon>
        <taxon>Araneomorphae</taxon>
        <taxon>Entelegynae</taxon>
        <taxon>Araneoidea</taxon>
        <taxon>Nephilidae</taxon>
        <taxon>Trichonephila</taxon>
    </lineage>
</organism>
<keyword evidence="2" id="KW-1185">Reference proteome</keyword>
<dbReference type="AlphaFoldDB" id="A0A8X6W8U4"/>
<comment type="caution">
    <text evidence="1">The sequence shown here is derived from an EMBL/GenBank/DDBJ whole genome shotgun (WGS) entry which is preliminary data.</text>
</comment>
<evidence type="ECO:0000313" key="1">
    <source>
        <dbReference type="EMBL" id="GFY30410.1"/>
    </source>
</evidence>
<sequence length="87" mass="9740">MQGPRPEGPVCFTARKNSLVSNSTQRGRSNAYCPCRRIILYVEDLPGVESCCHLRQPTHKNNCFLKPHKLIPMVQSTAVSELCKALN</sequence>
<dbReference type="Proteomes" id="UP000887159">
    <property type="component" value="Unassembled WGS sequence"/>
</dbReference>
<reference evidence="1" key="1">
    <citation type="submission" date="2020-08" db="EMBL/GenBank/DDBJ databases">
        <title>Multicomponent nature underlies the extraordinary mechanical properties of spider dragline silk.</title>
        <authorList>
            <person name="Kono N."/>
            <person name="Nakamura H."/>
            <person name="Mori M."/>
            <person name="Yoshida Y."/>
            <person name="Ohtoshi R."/>
            <person name="Malay A.D."/>
            <person name="Moran D.A.P."/>
            <person name="Tomita M."/>
            <person name="Numata K."/>
            <person name="Arakawa K."/>
        </authorList>
    </citation>
    <scope>NUCLEOTIDE SEQUENCE</scope>
</reference>